<dbReference type="EMBL" id="GBRH01197554">
    <property type="protein sequence ID" value="JAE00342.1"/>
    <property type="molecule type" value="Transcribed_RNA"/>
</dbReference>
<sequence>MLQTISARCPGYSVVHPRKSGYDLQFVIYLMWHI</sequence>
<dbReference type="AlphaFoldDB" id="A0A0A9EJR8"/>
<proteinExistence type="predicted"/>
<organism evidence="1">
    <name type="scientific">Arundo donax</name>
    <name type="common">Giant reed</name>
    <name type="synonym">Donax arundinaceus</name>
    <dbReference type="NCBI Taxonomy" id="35708"/>
    <lineage>
        <taxon>Eukaryota</taxon>
        <taxon>Viridiplantae</taxon>
        <taxon>Streptophyta</taxon>
        <taxon>Embryophyta</taxon>
        <taxon>Tracheophyta</taxon>
        <taxon>Spermatophyta</taxon>
        <taxon>Magnoliopsida</taxon>
        <taxon>Liliopsida</taxon>
        <taxon>Poales</taxon>
        <taxon>Poaceae</taxon>
        <taxon>PACMAD clade</taxon>
        <taxon>Arundinoideae</taxon>
        <taxon>Arundineae</taxon>
        <taxon>Arundo</taxon>
    </lineage>
</organism>
<evidence type="ECO:0000313" key="1">
    <source>
        <dbReference type="EMBL" id="JAE00342.1"/>
    </source>
</evidence>
<name>A0A0A9EJR8_ARUDO</name>
<protein>
    <submittedName>
        <fullName evidence="1">Uncharacterized protein</fullName>
    </submittedName>
</protein>
<reference evidence="1" key="1">
    <citation type="submission" date="2014-09" db="EMBL/GenBank/DDBJ databases">
        <authorList>
            <person name="Magalhaes I.L.F."/>
            <person name="Oliveira U."/>
            <person name="Santos F.R."/>
            <person name="Vidigal T.H.D.A."/>
            <person name="Brescovit A.D."/>
            <person name="Santos A.J."/>
        </authorList>
    </citation>
    <scope>NUCLEOTIDE SEQUENCE</scope>
    <source>
        <tissue evidence="1">Shoot tissue taken approximately 20 cm above the soil surface</tissue>
    </source>
</reference>
<accession>A0A0A9EJR8</accession>
<reference evidence="1" key="2">
    <citation type="journal article" date="2015" name="Data Brief">
        <title>Shoot transcriptome of the giant reed, Arundo donax.</title>
        <authorList>
            <person name="Barrero R.A."/>
            <person name="Guerrero F.D."/>
            <person name="Moolhuijzen P."/>
            <person name="Goolsby J.A."/>
            <person name="Tidwell J."/>
            <person name="Bellgard S.E."/>
            <person name="Bellgard M.I."/>
        </authorList>
    </citation>
    <scope>NUCLEOTIDE SEQUENCE</scope>
    <source>
        <tissue evidence="1">Shoot tissue taken approximately 20 cm above the soil surface</tissue>
    </source>
</reference>